<keyword evidence="1" id="KW-0472">Membrane</keyword>
<proteinExistence type="predicted"/>
<keyword evidence="1" id="KW-1133">Transmembrane helix</keyword>
<dbReference type="AlphaFoldDB" id="A0A1G6U386"/>
<gene>
    <name evidence="2" type="ORF">SAMN05421663_109154</name>
</gene>
<accession>A0A1G6U386</accession>
<feature type="transmembrane region" description="Helical" evidence="1">
    <location>
        <begin position="55"/>
        <end position="73"/>
    </location>
</feature>
<dbReference type="Pfam" id="PF11683">
    <property type="entry name" value="DUF3278"/>
    <property type="match status" value="1"/>
</dbReference>
<dbReference type="RefSeq" id="WP_170829725.1">
    <property type="nucleotide sequence ID" value="NZ_FMZB01000009.1"/>
</dbReference>
<dbReference type="EMBL" id="FMZB01000009">
    <property type="protein sequence ID" value="SDD35860.1"/>
    <property type="molecule type" value="Genomic_DNA"/>
</dbReference>
<keyword evidence="3" id="KW-1185">Reference proteome</keyword>
<organism evidence="2 3">
    <name type="scientific">Terribacillus halophilus</name>
    <dbReference type="NCBI Taxonomy" id="361279"/>
    <lineage>
        <taxon>Bacteria</taxon>
        <taxon>Bacillati</taxon>
        <taxon>Bacillota</taxon>
        <taxon>Bacilli</taxon>
        <taxon>Bacillales</taxon>
        <taxon>Bacillaceae</taxon>
        <taxon>Terribacillus</taxon>
    </lineage>
</organism>
<evidence type="ECO:0008006" key="4">
    <source>
        <dbReference type="Google" id="ProtNLM"/>
    </source>
</evidence>
<feature type="transmembrane region" description="Helical" evidence="1">
    <location>
        <begin position="28"/>
        <end position="49"/>
    </location>
</feature>
<dbReference type="InterPro" id="IPR021697">
    <property type="entry name" value="DUF3278"/>
</dbReference>
<sequence length="146" mass="17055">MKNKILNHFIGVMDDRDEYQRQEIHKELAFSGILLWYVTMLVMCVSLMMDTIHHDVSLITVCLFIINMVYAALITTRIRRKNLDETDCMSQEEYEQKKRHLKKSTTFMGAFWGAAMFINMNYIFPFLSNEDVSVSWGSLAWIVGGI</sequence>
<reference evidence="3" key="1">
    <citation type="submission" date="2016-10" db="EMBL/GenBank/DDBJ databases">
        <authorList>
            <person name="Varghese N."/>
            <person name="Submissions S."/>
        </authorList>
    </citation>
    <scope>NUCLEOTIDE SEQUENCE [LARGE SCALE GENOMIC DNA]</scope>
    <source>
        <strain evidence="3">DSM 21620</strain>
    </source>
</reference>
<name>A0A1G6U386_9BACI</name>
<dbReference type="STRING" id="361279.SAMN05421663_109154"/>
<keyword evidence="1" id="KW-0812">Transmembrane</keyword>
<dbReference type="Proteomes" id="UP000198666">
    <property type="component" value="Unassembled WGS sequence"/>
</dbReference>
<protein>
    <recommendedName>
        <fullName evidence="4">DUF3278 domain-containing protein</fullName>
    </recommendedName>
</protein>
<evidence type="ECO:0000313" key="3">
    <source>
        <dbReference type="Proteomes" id="UP000198666"/>
    </source>
</evidence>
<evidence type="ECO:0000256" key="1">
    <source>
        <dbReference type="SAM" id="Phobius"/>
    </source>
</evidence>
<evidence type="ECO:0000313" key="2">
    <source>
        <dbReference type="EMBL" id="SDD35860.1"/>
    </source>
</evidence>
<feature type="transmembrane region" description="Helical" evidence="1">
    <location>
        <begin position="107"/>
        <end position="127"/>
    </location>
</feature>